<evidence type="ECO:0000313" key="2">
    <source>
        <dbReference type="EMBL" id="PZQ15935.1"/>
    </source>
</evidence>
<feature type="compositionally biased region" description="Basic and acidic residues" evidence="1">
    <location>
        <begin position="37"/>
        <end position="60"/>
    </location>
</feature>
<organism evidence="2 3">
    <name type="scientific">Ancylobacter novellus</name>
    <name type="common">Thiobacillus novellus</name>
    <dbReference type="NCBI Taxonomy" id="921"/>
    <lineage>
        <taxon>Bacteria</taxon>
        <taxon>Pseudomonadati</taxon>
        <taxon>Pseudomonadota</taxon>
        <taxon>Alphaproteobacteria</taxon>
        <taxon>Hyphomicrobiales</taxon>
        <taxon>Xanthobacteraceae</taxon>
        <taxon>Ancylobacter</taxon>
    </lineage>
</organism>
<proteinExistence type="predicted"/>
<feature type="region of interest" description="Disordered" evidence="1">
    <location>
        <begin position="30"/>
        <end position="66"/>
    </location>
</feature>
<evidence type="ECO:0000313" key="3">
    <source>
        <dbReference type="Proteomes" id="UP000249577"/>
    </source>
</evidence>
<sequence length="66" mass="7155">MFEDGSGFFWVLAAVVGVVLLGGALARSLAGDEDVSAEERPSPDDERRHHVGERRDERRAVSASTD</sequence>
<comment type="caution">
    <text evidence="2">The sequence shown here is derived from an EMBL/GenBank/DDBJ whole genome shotgun (WGS) entry which is preliminary data.</text>
</comment>
<reference evidence="2 3" key="1">
    <citation type="submission" date="2017-08" db="EMBL/GenBank/DDBJ databases">
        <title>Infants hospitalized years apart are colonized by the same room-sourced microbial strains.</title>
        <authorList>
            <person name="Brooks B."/>
            <person name="Olm M.R."/>
            <person name="Firek B.A."/>
            <person name="Baker R."/>
            <person name="Thomas B.C."/>
            <person name="Morowitz M.J."/>
            <person name="Banfield J.F."/>
        </authorList>
    </citation>
    <scope>NUCLEOTIDE SEQUENCE [LARGE SCALE GENOMIC DNA]</scope>
    <source>
        <strain evidence="2">S2_005_003_R2_43</strain>
    </source>
</reference>
<evidence type="ECO:0000256" key="1">
    <source>
        <dbReference type="SAM" id="MobiDB-lite"/>
    </source>
</evidence>
<name>A0A2W5KLZ8_ANCNO</name>
<accession>A0A2W5KLZ8</accession>
<gene>
    <name evidence="2" type="ORF">DI565_08955</name>
</gene>
<dbReference type="AlphaFoldDB" id="A0A2W5KLZ8"/>
<protein>
    <submittedName>
        <fullName evidence="2">Uncharacterized protein</fullName>
    </submittedName>
</protein>
<dbReference type="EMBL" id="QFPN01000004">
    <property type="protein sequence ID" value="PZQ15935.1"/>
    <property type="molecule type" value="Genomic_DNA"/>
</dbReference>
<dbReference type="Proteomes" id="UP000249577">
    <property type="component" value="Unassembled WGS sequence"/>
</dbReference>